<dbReference type="PROSITE" id="PS50294">
    <property type="entry name" value="WD_REPEATS_REGION"/>
    <property type="match status" value="4"/>
</dbReference>
<organism evidence="6">
    <name type="scientific">Melampsora larici-populina (strain 98AG31 / pathotype 3-4-7)</name>
    <name type="common">Poplar leaf rust fungus</name>
    <dbReference type="NCBI Taxonomy" id="747676"/>
    <lineage>
        <taxon>Eukaryota</taxon>
        <taxon>Fungi</taxon>
        <taxon>Dikarya</taxon>
        <taxon>Basidiomycota</taxon>
        <taxon>Pucciniomycotina</taxon>
        <taxon>Pucciniomycetes</taxon>
        <taxon>Pucciniales</taxon>
        <taxon>Melampsoraceae</taxon>
        <taxon>Melampsora</taxon>
    </lineage>
</organism>
<dbReference type="VEuPathDB" id="FungiDB:MELLADRAFT_115583"/>
<feature type="repeat" description="WD" evidence="3">
    <location>
        <begin position="212"/>
        <end position="246"/>
    </location>
</feature>
<dbReference type="GO" id="GO:0035097">
    <property type="term" value="C:histone methyltransferase complex"/>
    <property type="evidence" value="ECO:0007669"/>
    <property type="project" value="UniProtKB-ARBA"/>
</dbReference>
<dbReference type="SUPFAM" id="SSF50978">
    <property type="entry name" value="WD40 repeat-like"/>
    <property type="match status" value="1"/>
</dbReference>
<dbReference type="PANTHER" id="PTHR14604">
    <property type="entry name" value="WD40 REPEAT PF20"/>
    <property type="match status" value="1"/>
</dbReference>
<evidence type="ECO:0000256" key="3">
    <source>
        <dbReference type="PROSITE-ProRule" id="PRU00221"/>
    </source>
</evidence>
<feature type="domain" description="WDR5-like beta-propeller" evidence="4">
    <location>
        <begin position="17"/>
        <end position="334"/>
    </location>
</feature>
<feature type="repeat" description="WD" evidence="3">
    <location>
        <begin position="118"/>
        <end position="159"/>
    </location>
</feature>
<dbReference type="PANTHER" id="PTHR14604:SF4">
    <property type="entry name" value="F-BOX DOMAIN-CONTAINING PROTEIN"/>
    <property type="match status" value="1"/>
</dbReference>
<dbReference type="InterPro" id="IPR001680">
    <property type="entry name" value="WD40_rpt"/>
</dbReference>
<dbReference type="RefSeq" id="XP_007406474.1">
    <property type="nucleotide sequence ID" value="XM_007406412.1"/>
</dbReference>
<keyword evidence="1 3" id="KW-0853">WD repeat</keyword>
<dbReference type="EMBL" id="GL883095">
    <property type="protein sequence ID" value="EGG10173.1"/>
    <property type="molecule type" value="Genomic_DNA"/>
</dbReference>
<dbReference type="eggNOG" id="KOG0266">
    <property type="taxonomic scope" value="Eukaryota"/>
</dbReference>
<dbReference type="SMART" id="SM00320">
    <property type="entry name" value="WD40"/>
    <property type="match status" value="7"/>
</dbReference>
<dbReference type="Proteomes" id="UP000001072">
    <property type="component" value="Unassembled WGS sequence"/>
</dbReference>
<feature type="repeat" description="WD" evidence="3">
    <location>
        <begin position="160"/>
        <end position="201"/>
    </location>
</feature>
<dbReference type="HOGENOM" id="CLU_000288_57_1_1"/>
<dbReference type="InterPro" id="IPR020472">
    <property type="entry name" value="WD40_PAC1"/>
</dbReference>
<dbReference type="InParanoid" id="F4RBV5"/>
<evidence type="ECO:0000313" key="6">
    <source>
        <dbReference type="Proteomes" id="UP000001072"/>
    </source>
</evidence>
<proteinExistence type="predicted"/>
<accession>F4RBV5</accession>
<reference evidence="6" key="1">
    <citation type="journal article" date="2011" name="Proc. Natl. Acad. Sci. U.S.A.">
        <title>Obligate biotrophy features unraveled by the genomic analysis of rust fungi.</title>
        <authorList>
            <person name="Duplessis S."/>
            <person name="Cuomo C.A."/>
            <person name="Lin Y.-C."/>
            <person name="Aerts A."/>
            <person name="Tisserant E."/>
            <person name="Veneault-Fourrey C."/>
            <person name="Joly D.L."/>
            <person name="Hacquard S."/>
            <person name="Amselem J."/>
            <person name="Cantarel B.L."/>
            <person name="Chiu R."/>
            <person name="Coutinho P.M."/>
            <person name="Feau N."/>
            <person name="Field M."/>
            <person name="Frey P."/>
            <person name="Gelhaye E."/>
            <person name="Goldberg J."/>
            <person name="Grabherr M.G."/>
            <person name="Kodira C.D."/>
            <person name="Kohler A."/>
            <person name="Kuees U."/>
            <person name="Lindquist E.A."/>
            <person name="Lucas S.M."/>
            <person name="Mago R."/>
            <person name="Mauceli E."/>
            <person name="Morin E."/>
            <person name="Murat C."/>
            <person name="Pangilinan J.L."/>
            <person name="Park R."/>
            <person name="Pearson M."/>
            <person name="Quesneville H."/>
            <person name="Rouhier N."/>
            <person name="Sakthikumar S."/>
            <person name="Salamov A.A."/>
            <person name="Schmutz J."/>
            <person name="Selles B."/>
            <person name="Shapiro H."/>
            <person name="Tanguay P."/>
            <person name="Tuskan G.A."/>
            <person name="Henrissat B."/>
            <person name="Van de Peer Y."/>
            <person name="Rouze P."/>
            <person name="Ellis J.G."/>
            <person name="Dodds P.N."/>
            <person name="Schein J.E."/>
            <person name="Zhong S."/>
            <person name="Hamelin R.C."/>
            <person name="Grigoriev I.V."/>
            <person name="Szabo L.J."/>
            <person name="Martin F."/>
        </authorList>
    </citation>
    <scope>NUCLEOTIDE SEQUENCE [LARGE SCALE GENOMIC DNA]</scope>
    <source>
        <strain evidence="6">98AG31 / pathotype 3-4-7</strain>
    </source>
</reference>
<dbReference type="CDD" id="cd00200">
    <property type="entry name" value="WD40"/>
    <property type="match status" value="1"/>
</dbReference>
<dbReference type="PROSITE" id="PS00678">
    <property type="entry name" value="WD_REPEATS_1"/>
    <property type="match status" value="3"/>
</dbReference>
<gene>
    <name evidence="5" type="ORF">MELLADRAFT_115583</name>
</gene>
<dbReference type="FunFam" id="2.130.10.10:FF:000228">
    <property type="entry name" value="COMPASS-like H3K4 histone methylase component WDR5A"/>
    <property type="match status" value="1"/>
</dbReference>
<dbReference type="Pfam" id="PF25175">
    <property type="entry name" value="Beta-prop_WDR5"/>
    <property type="match status" value="1"/>
</dbReference>
<dbReference type="OrthoDB" id="674604at2759"/>
<sequence length="337" mass="37501">MNSSESSLIEFTKQFSIQTNSKSITTIKFSPDHQKLAISTTNSIIEIYQFITHPNPTQSKKVPIEILHFLTLTGHQQGINDLSWSNDSKLIGSASDDFTLKIWSIDFQSKESYTVKTLKGHSNHVYCLKFHPLGTLIISGSFDESIKIWDSATKKCLRTLLGHSEVVCALDFSKDGSVIVSASFDGLTRLWDTATGQCLKTLVVDEETHAPVSFVAFTPNSNYLLTCALDSIVRLWDYKTKEGTIVKSFKGHTNIKYSIPAKLMAIGQEGKALVIMGSEDGKIWIWDLQSRETVQVLDAHSDSVICIETFNGNLNDLVFLSSGLEKENGFKLFKTSL</sequence>
<evidence type="ECO:0000256" key="1">
    <source>
        <dbReference type="ARBA" id="ARBA00022574"/>
    </source>
</evidence>
<name>F4RBV5_MELLP</name>
<dbReference type="InterPro" id="IPR050995">
    <property type="entry name" value="WD-F-box_domain-protein"/>
</dbReference>
<dbReference type="GeneID" id="18925642"/>
<dbReference type="PROSITE" id="PS50082">
    <property type="entry name" value="WD_REPEATS_2"/>
    <property type="match status" value="5"/>
</dbReference>
<evidence type="ECO:0000313" key="5">
    <source>
        <dbReference type="EMBL" id="EGG10173.1"/>
    </source>
</evidence>
<keyword evidence="6" id="KW-1185">Reference proteome</keyword>
<keyword evidence="2" id="KW-0677">Repeat</keyword>
<evidence type="ECO:0000256" key="2">
    <source>
        <dbReference type="ARBA" id="ARBA00022737"/>
    </source>
</evidence>
<dbReference type="InterPro" id="IPR015943">
    <property type="entry name" value="WD40/YVTN_repeat-like_dom_sf"/>
</dbReference>
<dbReference type="InterPro" id="IPR019775">
    <property type="entry name" value="WD40_repeat_CS"/>
</dbReference>
<feature type="repeat" description="WD" evidence="3">
    <location>
        <begin position="72"/>
        <end position="106"/>
    </location>
</feature>
<dbReference type="PRINTS" id="PR00320">
    <property type="entry name" value="GPROTEINBRPT"/>
</dbReference>
<dbReference type="STRING" id="747676.F4RBV5"/>
<protein>
    <recommendedName>
        <fullName evidence="4">WDR5-like beta-propeller domain-containing protein</fullName>
    </recommendedName>
</protein>
<feature type="repeat" description="WD" evidence="3">
    <location>
        <begin position="273"/>
        <end position="296"/>
    </location>
</feature>
<dbReference type="InterPro" id="IPR059122">
    <property type="entry name" value="Beta-prop_WDR5-like"/>
</dbReference>
<dbReference type="Gene3D" id="2.130.10.10">
    <property type="entry name" value="YVTN repeat-like/Quinoprotein amine dehydrogenase"/>
    <property type="match status" value="1"/>
</dbReference>
<dbReference type="KEGG" id="mlr:MELLADRAFT_115583"/>
<evidence type="ECO:0000259" key="4">
    <source>
        <dbReference type="Pfam" id="PF25175"/>
    </source>
</evidence>
<dbReference type="InterPro" id="IPR036322">
    <property type="entry name" value="WD40_repeat_dom_sf"/>
</dbReference>
<dbReference type="AlphaFoldDB" id="F4RBV5"/>